<comment type="similarity">
    <text evidence="14">Belongs to the glycosyl hydrolase 16 family.</text>
</comment>
<evidence type="ECO:0000256" key="5">
    <source>
        <dbReference type="ARBA" id="ARBA00022729"/>
    </source>
</evidence>
<dbReference type="InterPro" id="IPR008264">
    <property type="entry name" value="Beta_glucanase"/>
</dbReference>
<dbReference type="InterPro" id="IPR008263">
    <property type="entry name" value="GH16_AS"/>
</dbReference>
<dbReference type="PANTHER" id="PTHR31062">
    <property type="entry name" value="XYLOGLUCAN ENDOTRANSGLUCOSYLASE/HYDROLASE PROTEIN 8-RELATED"/>
    <property type="match status" value="1"/>
</dbReference>
<gene>
    <name evidence="18" type="primary">11436621</name>
    <name evidence="16" type="ordered locus">MTR_5g091730</name>
    <name evidence="17" type="ORF">MtrunA17_Chr5g0443391</name>
</gene>
<keyword evidence="9 14" id="KW-0326">Glycosidase</keyword>
<dbReference type="Proteomes" id="UP000265566">
    <property type="component" value="Chromosome 5"/>
</dbReference>
<dbReference type="GO" id="GO:0009834">
    <property type="term" value="P:plant-type secondary cell wall biogenesis"/>
    <property type="evidence" value="ECO:0000318"/>
    <property type="project" value="GO_Central"/>
</dbReference>
<keyword evidence="7" id="KW-1015">Disulfide bond</keyword>
<dbReference type="OMA" id="NGYPSEC"/>
<dbReference type="Pfam" id="PF00722">
    <property type="entry name" value="Glyco_hydro_16"/>
    <property type="match status" value="1"/>
</dbReference>
<dbReference type="EC" id="2.4.1.207" evidence="14"/>
<dbReference type="PIRSF" id="PIRSF005604">
    <property type="entry name" value="XET"/>
    <property type="match status" value="1"/>
</dbReference>
<dbReference type="InterPro" id="IPR000757">
    <property type="entry name" value="Beta-glucanase-like"/>
</dbReference>
<evidence type="ECO:0000256" key="10">
    <source>
        <dbReference type="ARBA" id="ARBA00058567"/>
    </source>
</evidence>
<reference evidence="20" key="4">
    <citation type="journal article" date="2018" name="Nat. Plants">
        <title>Whole-genome landscape of Medicago truncatula symbiotic genes.</title>
        <authorList>
            <person name="Pecrix Y."/>
            <person name="Staton S.E."/>
            <person name="Sallet E."/>
            <person name="Lelandais-Briere C."/>
            <person name="Moreau S."/>
            <person name="Carrere S."/>
            <person name="Blein T."/>
            <person name="Jardinaud M.F."/>
            <person name="Latrasse D."/>
            <person name="Zouine M."/>
            <person name="Zahm M."/>
            <person name="Kreplak J."/>
            <person name="Mayjonade B."/>
            <person name="Satge C."/>
            <person name="Perez M."/>
            <person name="Cauet S."/>
            <person name="Marande W."/>
            <person name="Chantry-Darmon C."/>
            <person name="Lopez-Roques C."/>
            <person name="Bouchez O."/>
            <person name="Berard A."/>
            <person name="Debelle F."/>
            <person name="Munos S."/>
            <person name="Bendahmane A."/>
            <person name="Berges H."/>
            <person name="Niebel A."/>
            <person name="Buitink J."/>
            <person name="Frugier F."/>
            <person name="Benhamed M."/>
            <person name="Crespi M."/>
            <person name="Gouzy J."/>
            <person name="Gamas P."/>
        </authorList>
    </citation>
    <scope>NUCLEOTIDE SEQUENCE [LARGE SCALE GENOMIC DNA]</scope>
    <source>
        <strain evidence="20">cv. Jemalong A17</strain>
    </source>
</reference>
<dbReference type="HOGENOM" id="CLU_048041_0_0_1"/>
<evidence type="ECO:0000313" key="16">
    <source>
        <dbReference type="EMBL" id="AET00412.1"/>
    </source>
</evidence>
<dbReference type="InterPro" id="IPR013320">
    <property type="entry name" value="ConA-like_dom_sf"/>
</dbReference>
<comment type="function">
    <text evidence="10 14">Catalyzes xyloglucan endohydrolysis (XEH) and/or endotransglycosylation (XET). Cleaves and religates xyloglucan polymers, an essential constituent of the primary cell wall, and thereby participates in cell wall construction of growing tissues.</text>
</comment>
<evidence type="ECO:0000256" key="7">
    <source>
        <dbReference type="ARBA" id="ARBA00023157"/>
    </source>
</evidence>
<dbReference type="Gramene" id="rna33293">
    <property type="protein sequence ID" value="RHN57711.1"/>
    <property type="gene ID" value="gene33293"/>
</dbReference>
<dbReference type="GO" id="GO:0010411">
    <property type="term" value="P:xyloglucan metabolic process"/>
    <property type="evidence" value="ECO:0000318"/>
    <property type="project" value="GO_Central"/>
</dbReference>
<keyword evidence="4 14" id="KW-0808">Transferase</keyword>
<evidence type="ECO:0000256" key="8">
    <source>
        <dbReference type="ARBA" id="ARBA00023180"/>
    </source>
</evidence>
<feature type="domain" description="GH16" evidence="15">
    <location>
        <begin position="22"/>
        <end position="216"/>
    </location>
</feature>
<sequence length="290" mass="32769">MASYANNYVFLLLCLGLSFCTIAFGGNFNTDFNYLFGDFRANIQTGGNVASLQMDKYSGSGFGSKNAYLFGRFDMQIKLVPGNSAGIVTAYYLSSEGDHHDEIDIEFLGNVTGQPYILQTNIYANGVGGREMQYYLWFDPTQNFHTYSIDWNPQRIMILVDNQPIRVSRNKQGSGVPFPTNQPMRLYTTLWNGEAWATQGGTMKVDWSKGPFTAWFSNFNANACVPSQSNNCVGFNGGTNRGLSIDSRKKLNQIYSKWLVYDYCHDVRRYANGLPNECRRKSPRRMALED</sequence>
<dbReference type="GO" id="GO:0048046">
    <property type="term" value="C:apoplast"/>
    <property type="evidence" value="ECO:0007669"/>
    <property type="project" value="UniProtKB-SubCell"/>
</dbReference>
<evidence type="ECO:0000256" key="13">
    <source>
        <dbReference type="PIRSR" id="PIRSR608264-1"/>
    </source>
</evidence>
<dbReference type="FunFam" id="2.60.120.200:FF:000025">
    <property type="entry name" value="Xyloglucan endotransglucosylase/hydrolase"/>
    <property type="match status" value="1"/>
</dbReference>
<accession>G7K3D4</accession>
<protein>
    <recommendedName>
        <fullName evidence="14">Xyloglucan endotransglucosylase/hydrolase</fullName>
        <ecNumber evidence="14">2.4.1.207</ecNumber>
    </recommendedName>
</protein>
<evidence type="ECO:0000313" key="17">
    <source>
        <dbReference type="EMBL" id="RHN57711.1"/>
    </source>
</evidence>
<evidence type="ECO:0000313" key="18">
    <source>
        <dbReference type="EnsemblPlants" id="AET00412"/>
    </source>
</evidence>
<dbReference type="KEGG" id="mtr:11436621"/>
<feature type="active site" description="Proton donor" evidence="13">
    <location>
        <position position="106"/>
    </location>
</feature>
<evidence type="ECO:0000313" key="19">
    <source>
        <dbReference type="Proteomes" id="UP000002051"/>
    </source>
</evidence>
<feature type="signal peptide" evidence="14">
    <location>
        <begin position="1"/>
        <end position="25"/>
    </location>
</feature>
<dbReference type="EMBL" id="PSQE01000005">
    <property type="protein sequence ID" value="RHN57711.1"/>
    <property type="molecule type" value="Genomic_DNA"/>
</dbReference>
<dbReference type="CDD" id="cd02176">
    <property type="entry name" value="GH16_XET"/>
    <property type="match status" value="1"/>
</dbReference>
<feature type="chain" id="PRO_5014485662" description="Xyloglucan endotransglucosylase/hydrolase" evidence="14">
    <location>
        <begin position="26"/>
        <end position="290"/>
    </location>
</feature>
<dbReference type="InterPro" id="IPR044791">
    <property type="entry name" value="Beta-glucanase/XTH"/>
</dbReference>
<dbReference type="GO" id="GO:0009505">
    <property type="term" value="C:plant-type cell wall"/>
    <property type="evidence" value="ECO:0000318"/>
    <property type="project" value="GO_Central"/>
</dbReference>
<dbReference type="Gene3D" id="2.60.120.200">
    <property type="match status" value="1"/>
</dbReference>
<keyword evidence="2 14" id="KW-0052">Apoplast</keyword>
<reference evidence="16 19" key="2">
    <citation type="journal article" date="2014" name="BMC Genomics">
        <title>An improved genome release (version Mt4.0) for the model legume Medicago truncatula.</title>
        <authorList>
            <person name="Tang H."/>
            <person name="Krishnakumar V."/>
            <person name="Bidwell S."/>
            <person name="Rosen B."/>
            <person name="Chan A."/>
            <person name="Zhou S."/>
            <person name="Gentzbittel L."/>
            <person name="Childs K.L."/>
            <person name="Yandell M."/>
            <person name="Gundlach H."/>
            <person name="Mayer K.F."/>
            <person name="Schwartz D.C."/>
            <person name="Town C.D."/>
        </authorList>
    </citation>
    <scope>GENOME REANNOTATION</scope>
    <source>
        <strain evidence="16">A17</strain>
        <strain evidence="18 19">cv. Jemalong A17</strain>
    </source>
</reference>
<dbReference type="EMBL" id="CM001221">
    <property type="protein sequence ID" value="AET00412.1"/>
    <property type="molecule type" value="Genomic_DNA"/>
</dbReference>
<comment type="subcellular location">
    <subcellularLocation>
        <location evidence="14">Secreted</location>
        <location evidence="14">Cell wall</location>
    </subcellularLocation>
    <subcellularLocation>
        <location evidence="14">Secreted</location>
        <location evidence="14">Extracellular space</location>
        <location evidence="14">Apoplast</location>
    </subcellularLocation>
</comment>
<dbReference type="eggNOG" id="ENOG502QQ71">
    <property type="taxonomic scope" value="Eukaryota"/>
</dbReference>
<keyword evidence="1 14" id="KW-0134">Cell wall</keyword>
<dbReference type="GO" id="GO:0016762">
    <property type="term" value="F:xyloglucan:xyloglucosyl transferase activity"/>
    <property type="evidence" value="ECO:0000318"/>
    <property type="project" value="GO_Central"/>
</dbReference>
<reference evidence="16 19" key="1">
    <citation type="journal article" date="2011" name="Nature">
        <title>The Medicago genome provides insight into the evolution of rhizobial symbioses.</title>
        <authorList>
            <person name="Young N.D."/>
            <person name="Debelle F."/>
            <person name="Oldroyd G.E."/>
            <person name="Geurts R."/>
            <person name="Cannon S.B."/>
            <person name="Udvardi M.K."/>
            <person name="Benedito V.A."/>
            <person name="Mayer K.F."/>
            <person name="Gouzy J."/>
            <person name="Schoof H."/>
            <person name="Van de Peer Y."/>
            <person name="Proost S."/>
            <person name="Cook D.R."/>
            <person name="Meyers B.C."/>
            <person name="Spannagl M."/>
            <person name="Cheung F."/>
            <person name="De Mita S."/>
            <person name="Krishnakumar V."/>
            <person name="Gundlach H."/>
            <person name="Zhou S."/>
            <person name="Mudge J."/>
            <person name="Bharti A.K."/>
            <person name="Murray J.D."/>
            <person name="Naoumkina M.A."/>
            <person name="Rosen B."/>
            <person name="Silverstein K.A."/>
            <person name="Tang H."/>
            <person name="Rombauts S."/>
            <person name="Zhao P.X."/>
            <person name="Zhou P."/>
            <person name="Barbe V."/>
            <person name="Bardou P."/>
            <person name="Bechner M."/>
            <person name="Bellec A."/>
            <person name="Berger A."/>
            <person name="Berges H."/>
            <person name="Bidwell S."/>
            <person name="Bisseling T."/>
            <person name="Choisne N."/>
            <person name="Couloux A."/>
            <person name="Denny R."/>
            <person name="Deshpande S."/>
            <person name="Dai X."/>
            <person name="Doyle J.J."/>
            <person name="Dudez A.M."/>
            <person name="Farmer A.D."/>
            <person name="Fouteau S."/>
            <person name="Franken C."/>
            <person name="Gibelin C."/>
            <person name="Gish J."/>
            <person name="Goldstein S."/>
            <person name="Gonzalez A.J."/>
            <person name="Green P.J."/>
            <person name="Hallab A."/>
            <person name="Hartog M."/>
            <person name="Hua A."/>
            <person name="Humphray S.J."/>
            <person name="Jeong D.H."/>
            <person name="Jing Y."/>
            <person name="Jocker A."/>
            <person name="Kenton S.M."/>
            <person name="Kim D.J."/>
            <person name="Klee K."/>
            <person name="Lai H."/>
            <person name="Lang C."/>
            <person name="Lin S."/>
            <person name="Macmil S.L."/>
            <person name="Magdelenat G."/>
            <person name="Matthews L."/>
            <person name="McCorrison J."/>
            <person name="Monaghan E.L."/>
            <person name="Mun J.H."/>
            <person name="Najar F.Z."/>
            <person name="Nicholson C."/>
            <person name="Noirot C."/>
            <person name="O'Bleness M."/>
            <person name="Paule C.R."/>
            <person name="Poulain J."/>
            <person name="Prion F."/>
            <person name="Qin B."/>
            <person name="Qu C."/>
            <person name="Retzel E.F."/>
            <person name="Riddle C."/>
            <person name="Sallet E."/>
            <person name="Samain S."/>
            <person name="Samson N."/>
            <person name="Sanders I."/>
            <person name="Saurat O."/>
            <person name="Scarpelli C."/>
            <person name="Schiex T."/>
            <person name="Segurens B."/>
            <person name="Severin A.J."/>
            <person name="Sherrier D.J."/>
            <person name="Shi R."/>
            <person name="Sims S."/>
            <person name="Singer S.R."/>
            <person name="Sinharoy S."/>
            <person name="Sterck L."/>
            <person name="Viollet A."/>
            <person name="Wang B.B."/>
            <person name="Wang K."/>
            <person name="Wang M."/>
            <person name="Wang X."/>
            <person name="Warfsmann J."/>
            <person name="Weissenbach J."/>
            <person name="White D.D."/>
            <person name="White J.D."/>
            <person name="Wiley G.B."/>
            <person name="Wincker P."/>
            <person name="Xing Y."/>
            <person name="Yang L."/>
            <person name="Yao Z."/>
            <person name="Ying F."/>
            <person name="Zhai J."/>
            <person name="Zhou L."/>
            <person name="Zuber A."/>
            <person name="Denarie J."/>
            <person name="Dixon R.A."/>
            <person name="May G.D."/>
            <person name="Schwartz D.C."/>
            <person name="Rogers J."/>
            <person name="Quetier F."/>
            <person name="Town C.D."/>
            <person name="Roe B.A."/>
        </authorList>
    </citation>
    <scope>NUCLEOTIDE SEQUENCE [LARGE SCALE GENOMIC DNA]</scope>
    <source>
        <strain evidence="16">A17</strain>
        <strain evidence="18 19">cv. Jemalong A17</strain>
    </source>
</reference>
<dbReference type="PRINTS" id="PR00737">
    <property type="entry name" value="GLHYDRLASE16"/>
</dbReference>
<keyword evidence="19" id="KW-1185">Reference proteome</keyword>
<dbReference type="EnsemblPlants" id="AET00412">
    <property type="protein sequence ID" value="AET00412"/>
    <property type="gene ID" value="MTR_5g091730"/>
</dbReference>
<evidence type="ECO:0000259" key="15">
    <source>
        <dbReference type="PROSITE" id="PS51762"/>
    </source>
</evidence>
<evidence type="ECO:0000256" key="11">
    <source>
        <dbReference type="PIRSR" id="PIRSR005604-1"/>
    </source>
</evidence>
<dbReference type="OrthoDB" id="1354749at2759"/>
<evidence type="ECO:0000256" key="1">
    <source>
        <dbReference type="ARBA" id="ARBA00022512"/>
    </source>
</evidence>
<comment type="PTM">
    <text evidence="14">Contains at least one intrachain disulfide bond essential for its enzymatic activity.</text>
</comment>
<evidence type="ECO:0000256" key="6">
    <source>
        <dbReference type="ARBA" id="ARBA00022801"/>
    </source>
</evidence>
<dbReference type="PROSITE" id="PS51762">
    <property type="entry name" value="GH16_2"/>
    <property type="match status" value="1"/>
</dbReference>
<dbReference type="SUPFAM" id="SSF49899">
    <property type="entry name" value="Concanavalin A-like lectins/glucanases"/>
    <property type="match status" value="1"/>
</dbReference>
<keyword evidence="5 14" id="KW-0732">Signal</keyword>
<evidence type="ECO:0000313" key="20">
    <source>
        <dbReference type="Proteomes" id="UP000265566"/>
    </source>
</evidence>
<reference evidence="17" key="5">
    <citation type="journal article" date="2018" name="Nat. Plants">
        <title>Whole-genome landscape of Medicago truncatula symbiotic genes.</title>
        <authorList>
            <person name="Pecrix Y."/>
            <person name="Gamas P."/>
            <person name="Carrere S."/>
        </authorList>
    </citation>
    <scope>NUCLEOTIDE SEQUENCE</scope>
    <source>
        <tissue evidence="17">Leaves</tissue>
    </source>
</reference>
<evidence type="ECO:0000256" key="4">
    <source>
        <dbReference type="ARBA" id="ARBA00022679"/>
    </source>
</evidence>
<dbReference type="Proteomes" id="UP000002051">
    <property type="component" value="Chromosome 5"/>
</dbReference>
<dbReference type="PROSITE" id="PS01034">
    <property type="entry name" value="GH16_1"/>
    <property type="match status" value="1"/>
</dbReference>
<reference evidence="18" key="3">
    <citation type="submission" date="2015-04" db="UniProtKB">
        <authorList>
            <consortium name="EnsemblPlants"/>
        </authorList>
    </citation>
    <scope>IDENTIFICATION</scope>
    <source>
        <strain evidence="18">cv. Jemalong A17</strain>
    </source>
</reference>
<keyword evidence="14" id="KW-0961">Cell wall biogenesis/degradation</keyword>
<dbReference type="STRING" id="3880.G7K3D4"/>
<dbReference type="InterPro" id="IPR010713">
    <property type="entry name" value="XET_C"/>
</dbReference>
<feature type="active site" description="Nucleophile" evidence="11">
    <location>
        <position position="106"/>
    </location>
</feature>
<evidence type="ECO:0000256" key="9">
    <source>
        <dbReference type="ARBA" id="ARBA00023295"/>
    </source>
</evidence>
<dbReference type="Pfam" id="PF06955">
    <property type="entry name" value="XET_C"/>
    <property type="match status" value="1"/>
</dbReference>
<keyword evidence="3 14" id="KW-0964">Secreted</keyword>
<dbReference type="PaxDb" id="3880-AET00412"/>
<dbReference type="GO" id="GO:0071555">
    <property type="term" value="P:cell wall organization"/>
    <property type="evidence" value="ECO:0007669"/>
    <property type="project" value="UniProtKB-KW"/>
</dbReference>
<keyword evidence="6 14" id="KW-0378">Hydrolase</keyword>
<evidence type="ECO:0000256" key="3">
    <source>
        <dbReference type="ARBA" id="ARBA00022525"/>
    </source>
</evidence>
<proteinExistence type="inferred from homology"/>
<evidence type="ECO:0000256" key="12">
    <source>
        <dbReference type="PIRSR" id="PIRSR005604-2"/>
    </source>
</evidence>
<dbReference type="AlphaFoldDB" id="G7K3D4"/>
<dbReference type="InterPro" id="IPR016455">
    <property type="entry name" value="XTH"/>
</dbReference>
<evidence type="ECO:0000256" key="2">
    <source>
        <dbReference type="ARBA" id="ARBA00022523"/>
    </source>
</evidence>
<feature type="active site" description="Nucleophile" evidence="11">
    <location>
        <position position="102"/>
    </location>
</feature>
<feature type="glycosylation site" description="N-linked (GlcNAc...) asparagine" evidence="12">
    <location>
        <position position="110"/>
    </location>
</feature>
<dbReference type="GO" id="GO:0004553">
    <property type="term" value="F:hydrolase activity, hydrolyzing O-glycosyl compounds"/>
    <property type="evidence" value="ECO:0007669"/>
    <property type="project" value="InterPro"/>
</dbReference>
<name>G7K3D4_MEDTR</name>
<keyword evidence="17" id="KW-0328">Glycosyltransferase</keyword>
<organism evidence="16 19">
    <name type="scientific">Medicago truncatula</name>
    <name type="common">Barrel medic</name>
    <name type="synonym">Medicago tribuloides</name>
    <dbReference type="NCBI Taxonomy" id="3880"/>
    <lineage>
        <taxon>Eukaryota</taxon>
        <taxon>Viridiplantae</taxon>
        <taxon>Streptophyta</taxon>
        <taxon>Embryophyta</taxon>
        <taxon>Tracheophyta</taxon>
        <taxon>Spermatophyta</taxon>
        <taxon>Magnoliopsida</taxon>
        <taxon>eudicotyledons</taxon>
        <taxon>Gunneridae</taxon>
        <taxon>Pentapetalae</taxon>
        <taxon>rosids</taxon>
        <taxon>fabids</taxon>
        <taxon>Fabales</taxon>
        <taxon>Fabaceae</taxon>
        <taxon>Papilionoideae</taxon>
        <taxon>50 kb inversion clade</taxon>
        <taxon>NPAAA clade</taxon>
        <taxon>Hologalegina</taxon>
        <taxon>IRL clade</taxon>
        <taxon>Trifolieae</taxon>
        <taxon>Medicago</taxon>
    </lineage>
</organism>
<evidence type="ECO:0000256" key="14">
    <source>
        <dbReference type="RuleBase" id="RU361120"/>
    </source>
</evidence>
<keyword evidence="8" id="KW-0325">Glycoprotein</keyword>